<evidence type="ECO:0000313" key="3">
    <source>
        <dbReference type="Proteomes" id="UP000266723"/>
    </source>
</evidence>
<sequence>MARSDEATARFDEATERSDEATARFDEATARSDEATARFDEATARSDEATARSNNDEELKRTSRQKLKKVMIIEICSIWKLINGIHWDFIVDDERGSSFSMIHEDISYNALIVIVL</sequence>
<comment type="caution">
    <text evidence="2">The sequence shown here is derived from an EMBL/GenBank/DDBJ whole genome shotgun (WGS) entry which is preliminary data.</text>
</comment>
<evidence type="ECO:0000256" key="1">
    <source>
        <dbReference type="SAM" id="MobiDB-lite"/>
    </source>
</evidence>
<proteinExistence type="predicted"/>
<name>A0ABQ7C6G3_BRACR</name>
<dbReference type="EMBL" id="QGKV02000832">
    <property type="protein sequence ID" value="KAF3546767.1"/>
    <property type="molecule type" value="Genomic_DNA"/>
</dbReference>
<protein>
    <submittedName>
        <fullName evidence="2">Uncharacterized protein</fullName>
    </submittedName>
</protein>
<feature type="region of interest" description="Disordered" evidence="1">
    <location>
        <begin position="1"/>
        <end position="64"/>
    </location>
</feature>
<accession>A0ABQ7C6G3</accession>
<gene>
    <name evidence="2" type="ORF">DY000_02005315</name>
</gene>
<reference evidence="2 3" key="1">
    <citation type="journal article" date="2020" name="BMC Genomics">
        <title>Intraspecific diversification of the crop wild relative Brassica cretica Lam. using demographic model selection.</title>
        <authorList>
            <person name="Kioukis A."/>
            <person name="Michalopoulou V.A."/>
            <person name="Briers L."/>
            <person name="Pirintsos S."/>
            <person name="Studholme D.J."/>
            <person name="Pavlidis P."/>
            <person name="Sarris P.F."/>
        </authorList>
    </citation>
    <scope>NUCLEOTIDE SEQUENCE [LARGE SCALE GENOMIC DNA]</scope>
    <source>
        <strain evidence="3">cv. PFS-1207/04</strain>
    </source>
</reference>
<keyword evidence="3" id="KW-1185">Reference proteome</keyword>
<evidence type="ECO:0000313" key="2">
    <source>
        <dbReference type="EMBL" id="KAF3546767.1"/>
    </source>
</evidence>
<dbReference type="Proteomes" id="UP000266723">
    <property type="component" value="Unassembled WGS sequence"/>
</dbReference>
<feature type="compositionally biased region" description="Basic and acidic residues" evidence="1">
    <location>
        <begin position="1"/>
        <end position="61"/>
    </location>
</feature>
<organism evidence="2 3">
    <name type="scientific">Brassica cretica</name>
    <name type="common">Mustard</name>
    <dbReference type="NCBI Taxonomy" id="69181"/>
    <lineage>
        <taxon>Eukaryota</taxon>
        <taxon>Viridiplantae</taxon>
        <taxon>Streptophyta</taxon>
        <taxon>Embryophyta</taxon>
        <taxon>Tracheophyta</taxon>
        <taxon>Spermatophyta</taxon>
        <taxon>Magnoliopsida</taxon>
        <taxon>eudicotyledons</taxon>
        <taxon>Gunneridae</taxon>
        <taxon>Pentapetalae</taxon>
        <taxon>rosids</taxon>
        <taxon>malvids</taxon>
        <taxon>Brassicales</taxon>
        <taxon>Brassicaceae</taxon>
        <taxon>Brassiceae</taxon>
        <taxon>Brassica</taxon>
    </lineage>
</organism>